<dbReference type="CDD" id="cd13905">
    <property type="entry name" value="CuRO_3_tcLLC2_insect_like"/>
    <property type="match status" value="1"/>
</dbReference>
<evidence type="ECO:0000256" key="6">
    <source>
        <dbReference type="SAM" id="SignalP"/>
    </source>
</evidence>
<organism evidence="10 11">
    <name type="scientific">Branchiostoma belcheri</name>
    <name type="common">Amphioxus</name>
    <dbReference type="NCBI Taxonomy" id="7741"/>
    <lineage>
        <taxon>Eukaryota</taxon>
        <taxon>Metazoa</taxon>
        <taxon>Chordata</taxon>
        <taxon>Cephalochordata</taxon>
        <taxon>Leptocardii</taxon>
        <taxon>Amphioxiformes</taxon>
        <taxon>Branchiostomatidae</taxon>
        <taxon>Branchiostoma</taxon>
    </lineage>
</organism>
<keyword evidence="3" id="KW-0479">Metal-binding</keyword>
<dbReference type="CDD" id="cd13884">
    <property type="entry name" value="CuRO_2_tcLCC_insect_like"/>
    <property type="match status" value="1"/>
</dbReference>
<name>A0A6P4YDH5_BRABE</name>
<evidence type="ECO:0000259" key="7">
    <source>
        <dbReference type="Pfam" id="PF00394"/>
    </source>
</evidence>
<dbReference type="Pfam" id="PF07731">
    <property type="entry name" value="Cu-oxidase_2"/>
    <property type="match status" value="2"/>
</dbReference>
<dbReference type="InterPro" id="IPR001117">
    <property type="entry name" value="Cu-oxidase_2nd"/>
</dbReference>
<keyword evidence="10" id="KW-1185">Reference proteome</keyword>
<dbReference type="CDD" id="cd13858">
    <property type="entry name" value="CuRO_1_tcLCC2_insect_like"/>
    <property type="match status" value="1"/>
</dbReference>
<feature type="domain" description="Plastocyanin-like" evidence="8">
    <location>
        <begin position="513"/>
        <end position="573"/>
    </location>
</feature>
<dbReference type="KEGG" id="bbel:109464294"/>
<evidence type="ECO:0000313" key="11">
    <source>
        <dbReference type="RefSeq" id="XP_019616807.1"/>
    </source>
</evidence>
<dbReference type="InterPro" id="IPR008972">
    <property type="entry name" value="Cupredoxin"/>
</dbReference>
<dbReference type="OrthoDB" id="2121828at2759"/>
<feature type="signal peptide" evidence="6">
    <location>
        <begin position="1"/>
        <end position="19"/>
    </location>
</feature>
<dbReference type="GO" id="GO:0004322">
    <property type="term" value="F:ferroxidase activity"/>
    <property type="evidence" value="ECO:0007669"/>
    <property type="project" value="UniProtKB-EC"/>
</dbReference>
<feature type="domain" description="Plastocyanin-like" evidence="9">
    <location>
        <begin position="99"/>
        <end position="210"/>
    </location>
</feature>
<gene>
    <name evidence="11" type="primary">LOC109464294</name>
</gene>
<dbReference type="Gene3D" id="2.60.40.420">
    <property type="entry name" value="Cupredoxins - blue copper proteins"/>
    <property type="match status" value="3"/>
</dbReference>
<proteinExistence type="inferred from homology"/>
<dbReference type="GO" id="GO:0005507">
    <property type="term" value="F:copper ion binding"/>
    <property type="evidence" value="ECO:0007669"/>
    <property type="project" value="InterPro"/>
</dbReference>
<evidence type="ECO:0000313" key="10">
    <source>
        <dbReference type="Proteomes" id="UP000515135"/>
    </source>
</evidence>
<evidence type="ECO:0000256" key="4">
    <source>
        <dbReference type="ARBA" id="ARBA00023002"/>
    </source>
</evidence>
<accession>A0A6P4YDH5</accession>
<dbReference type="GO" id="GO:0006826">
    <property type="term" value="P:iron ion transport"/>
    <property type="evidence" value="ECO:0007669"/>
    <property type="project" value="TreeGrafter"/>
</dbReference>
<dbReference type="InterPro" id="IPR011706">
    <property type="entry name" value="Cu-oxidase_C"/>
</dbReference>
<dbReference type="SUPFAM" id="SSF49503">
    <property type="entry name" value="Cupredoxins"/>
    <property type="match status" value="3"/>
</dbReference>
<protein>
    <recommendedName>
        <fullName evidence="2">ferroxidase</fullName>
        <ecNumber evidence="2">1.16.3.1</ecNumber>
    </recommendedName>
</protein>
<keyword evidence="4" id="KW-0560">Oxidoreductase</keyword>
<sequence>MAPGSWMVFLCVFLPLGVAVTPPFMNYIRPPPKQDEYDFYWHVGYWETMFEYDEERDAGRPVQLTGLNRFGRRETNRDDPNNCNNLTPLILITAEESRTVVVADGFHRKLIAVNRTLPGPTIVVWKNAQVAVHVTNKLIQEGISIHWHGITQHNTPWMDGVGGVSQCPINPGESFTYRFNATEGGTHWWHAHLGTFRTDGLYGALIVLEEDEQPRLPAFSREFIVLLHDWQREESLDIALRVNWEASRFSYGYDNNSQCYYNKRQHDGTEIAPIPFVSGLINGKGRRYYNDGLESENQNVPLETFEVHSGVNYRFRVISAAMSYAFRVSIDRHELTMIATDGNRIKDLKAESFIINTGERFDFYISTKNKPVQNYWLRAETLEDTDIYGTAVRPHSAKAILHYRGAPVDSDPATTRRPCDASNDCTVVNCPFENYPPGSYKTCMNVHELRSALNEDAPRRESKWEEHFINFHFSGNELNGAQRSSVNGHRFIPPRSPPTVDRKGAGLTPCVDKDCGGENFCECSYYISINTGNVVQLVLYNMGSGGGENGTAHPVHMHGHHFYVLHMGFPEYNSNGKFVTQNTDIDCGGSERCNSRGFVDGVWADTDSDTDTDNGTATRTFNLTNRPKKDTVIVPVGGYVVIRFVADNPGWWFMHCHIEIHQVEGMAMMIKEGTEGQMNPPPPGFPTCGSFDWSYKDFKKISKAASLRSSMWLDLLVTAGALWLLL</sequence>
<dbReference type="FunFam" id="2.60.40.420:FF:000100">
    <property type="entry name" value="Uncharacterized protein"/>
    <property type="match status" value="1"/>
</dbReference>
<dbReference type="InterPro" id="IPR011707">
    <property type="entry name" value="Cu-oxidase-like_N"/>
</dbReference>
<comment type="similarity">
    <text evidence="1">Belongs to the multicopper oxidase family.</text>
</comment>
<dbReference type="InterPro" id="IPR002355">
    <property type="entry name" value="Cu_oxidase_Cu_BS"/>
</dbReference>
<evidence type="ECO:0000256" key="2">
    <source>
        <dbReference type="ARBA" id="ARBA00013107"/>
    </source>
</evidence>
<dbReference type="GO" id="GO:0005886">
    <property type="term" value="C:plasma membrane"/>
    <property type="evidence" value="ECO:0007669"/>
    <property type="project" value="TreeGrafter"/>
</dbReference>
<dbReference type="EC" id="1.16.3.1" evidence="2"/>
<dbReference type="Pfam" id="PF07732">
    <property type="entry name" value="Cu-oxidase_3"/>
    <property type="match status" value="1"/>
</dbReference>
<feature type="domain" description="Plastocyanin-like" evidence="8">
    <location>
        <begin position="610"/>
        <end position="673"/>
    </location>
</feature>
<dbReference type="RefSeq" id="XP_019616807.1">
    <property type="nucleotide sequence ID" value="XM_019761248.1"/>
</dbReference>
<evidence type="ECO:0000259" key="9">
    <source>
        <dbReference type="Pfam" id="PF07732"/>
    </source>
</evidence>
<evidence type="ECO:0000259" key="8">
    <source>
        <dbReference type="Pfam" id="PF07731"/>
    </source>
</evidence>
<dbReference type="Pfam" id="PF00394">
    <property type="entry name" value="Cu-oxidase"/>
    <property type="match status" value="1"/>
</dbReference>
<feature type="domain" description="Plastocyanin-like" evidence="7">
    <location>
        <begin position="260"/>
        <end position="406"/>
    </location>
</feature>
<dbReference type="GeneID" id="109464294"/>
<evidence type="ECO:0000256" key="3">
    <source>
        <dbReference type="ARBA" id="ARBA00022723"/>
    </source>
</evidence>
<keyword evidence="5" id="KW-0186">Copper</keyword>
<dbReference type="InterPro" id="IPR045087">
    <property type="entry name" value="Cu-oxidase_fam"/>
</dbReference>
<dbReference type="AlphaFoldDB" id="A0A6P4YDH5"/>
<dbReference type="PANTHER" id="PTHR11709">
    <property type="entry name" value="MULTI-COPPER OXIDASE"/>
    <property type="match status" value="1"/>
</dbReference>
<dbReference type="PROSITE" id="PS00080">
    <property type="entry name" value="MULTICOPPER_OXIDASE2"/>
    <property type="match status" value="1"/>
</dbReference>
<dbReference type="PANTHER" id="PTHR11709:SF394">
    <property type="entry name" value="FI03373P-RELATED"/>
    <property type="match status" value="1"/>
</dbReference>
<dbReference type="Proteomes" id="UP000515135">
    <property type="component" value="Unplaced"/>
</dbReference>
<reference evidence="11" key="1">
    <citation type="submission" date="2025-08" db="UniProtKB">
        <authorList>
            <consortium name="RefSeq"/>
        </authorList>
    </citation>
    <scope>IDENTIFICATION</scope>
    <source>
        <tissue evidence="11">Gonad</tissue>
    </source>
</reference>
<dbReference type="InterPro" id="IPR033138">
    <property type="entry name" value="Cu_oxidase_CS"/>
</dbReference>
<evidence type="ECO:0000256" key="5">
    <source>
        <dbReference type="ARBA" id="ARBA00023008"/>
    </source>
</evidence>
<dbReference type="PROSITE" id="PS00079">
    <property type="entry name" value="MULTICOPPER_OXIDASE1"/>
    <property type="match status" value="1"/>
</dbReference>
<evidence type="ECO:0000256" key="1">
    <source>
        <dbReference type="ARBA" id="ARBA00010609"/>
    </source>
</evidence>
<keyword evidence="6" id="KW-0732">Signal</keyword>
<feature type="chain" id="PRO_5027996713" description="ferroxidase" evidence="6">
    <location>
        <begin position="20"/>
        <end position="726"/>
    </location>
</feature>